<comment type="caution">
    <text evidence="1">The sequence shown here is derived from an EMBL/GenBank/DDBJ whole genome shotgun (WGS) entry which is preliminary data.</text>
</comment>
<dbReference type="RefSeq" id="WP_251780344.1">
    <property type="nucleotide sequence ID" value="NZ_JAMKFE010000014.1"/>
</dbReference>
<evidence type="ECO:0000313" key="2">
    <source>
        <dbReference type="Proteomes" id="UP001165541"/>
    </source>
</evidence>
<dbReference type="Proteomes" id="UP001165541">
    <property type="component" value="Unassembled WGS sequence"/>
</dbReference>
<keyword evidence="2" id="KW-1185">Reference proteome</keyword>
<protein>
    <submittedName>
        <fullName evidence="1">Uncharacterized protein</fullName>
    </submittedName>
</protein>
<evidence type="ECO:0000313" key="1">
    <source>
        <dbReference type="EMBL" id="MCM5681864.1"/>
    </source>
</evidence>
<reference evidence="1" key="1">
    <citation type="submission" date="2022-05" db="EMBL/GenBank/DDBJ databases">
        <title>Schlegelella sp. nov., isolated from mangrove soil.</title>
        <authorList>
            <person name="Liu Y."/>
            <person name="Ge X."/>
            <person name="Liu W."/>
        </authorList>
    </citation>
    <scope>NUCLEOTIDE SEQUENCE</scope>
    <source>
        <strain evidence="1">S2-27</strain>
    </source>
</reference>
<organism evidence="1 2">
    <name type="scientific">Caldimonas mangrovi</name>
    <dbReference type="NCBI Taxonomy" id="2944811"/>
    <lineage>
        <taxon>Bacteria</taxon>
        <taxon>Pseudomonadati</taxon>
        <taxon>Pseudomonadota</taxon>
        <taxon>Betaproteobacteria</taxon>
        <taxon>Burkholderiales</taxon>
        <taxon>Sphaerotilaceae</taxon>
        <taxon>Caldimonas</taxon>
    </lineage>
</organism>
<gene>
    <name evidence="1" type="ORF">M8A51_20240</name>
</gene>
<name>A0ABT0YSY4_9BURK</name>
<sequence length="88" mass="9774">MTATTVELHVAAREIAPRGARPLGQLAAQAYIGARSLGERIARVFDREPTRYESIEAVLNMARQYEHTQPSFAADLRAAACRFDADER</sequence>
<proteinExistence type="predicted"/>
<accession>A0ABT0YSY4</accession>
<dbReference type="EMBL" id="JAMKFE010000014">
    <property type="protein sequence ID" value="MCM5681864.1"/>
    <property type="molecule type" value="Genomic_DNA"/>
</dbReference>